<dbReference type="InterPro" id="IPR019402">
    <property type="entry name" value="CWH43_N"/>
</dbReference>
<sequence length="293" mass="33594">MGKDGAPVVAEKVLLRIPFWPFAVVTVSLPAFALVICFFTAYFFRFDDVNETMCDVQNFIPSVSAVTGITPQTYMWRICIALHSAPRFAVGFIHYNYYMERLSFVKESQRGLFKKLISLSFWLNTIENSSLVGVTYVTNRENYPVHEKMFVVFMVSSLCYMLCNTICFKMSRSDQWTQDEDTSYFWKKVMFAASMSATAGLIFFFIKHRLYCEPGAFSYFSLCEYIIAYTNMAYHMTAYIDFKQNEWLVASPVWHTANGSVPNNNNVRHKESAAASSAAITANGTTTIKRRKQ</sequence>
<keyword evidence="1" id="KW-0812">Transmembrane</keyword>
<dbReference type="Pfam" id="PF10277">
    <property type="entry name" value="Frag1"/>
    <property type="match status" value="1"/>
</dbReference>
<dbReference type="PANTHER" id="PTHR12892:SF17">
    <property type="entry name" value="POST-GPI ATTACHMENT TO PROTEINS FACTOR 2-LIKE"/>
    <property type="match status" value="1"/>
</dbReference>
<organism evidence="3 4">
    <name type="scientific">Littorina saxatilis</name>
    <dbReference type="NCBI Taxonomy" id="31220"/>
    <lineage>
        <taxon>Eukaryota</taxon>
        <taxon>Metazoa</taxon>
        <taxon>Spiralia</taxon>
        <taxon>Lophotrochozoa</taxon>
        <taxon>Mollusca</taxon>
        <taxon>Gastropoda</taxon>
        <taxon>Caenogastropoda</taxon>
        <taxon>Littorinimorpha</taxon>
        <taxon>Littorinoidea</taxon>
        <taxon>Littorinidae</taxon>
        <taxon>Littorina</taxon>
    </lineage>
</organism>
<evidence type="ECO:0000313" key="4">
    <source>
        <dbReference type="Proteomes" id="UP001374579"/>
    </source>
</evidence>
<reference evidence="3 4" key="1">
    <citation type="submission" date="2024-02" db="EMBL/GenBank/DDBJ databases">
        <title>Chromosome-scale genome assembly of the rough periwinkle Littorina saxatilis.</title>
        <authorList>
            <person name="De Jode A."/>
            <person name="Faria R."/>
            <person name="Formenti G."/>
            <person name="Sims Y."/>
            <person name="Smith T.P."/>
            <person name="Tracey A."/>
            <person name="Wood J.M.D."/>
            <person name="Zagrodzka Z.B."/>
            <person name="Johannesson K."/>
            <person name="Butlin R.K."/>
            <person name="Leder E.H."/>
        </authorList>
    </citation>
    <scope>NUCLEOTIDE SEQUENCE [LARGE SCALE GENOMIC DNA]</scope>
    <source>
        <strain evidence="3">Snail1</strain>
        <tissue evidence="3">Muscle</tissue>
    </source>
</reference>
<dbReference type="AlphaFoldDB" id="A0AAN9B183"/>
<dbReference type="GO" id="GO:0000139">
    <property type="term" value="C:Golgi membrane"/>
    <property type="evidence" value="ECO:0007669"/>
    <property type="project" value="InterPro"/>
</dbReference>
<keyword evidence="1" id="KW-0472">Membrane</keyword>
<keyword evidence="1" id="KW-1133">Transmembrane helix</keyword>
<evidence type="ECO:0000313" key="3">
    <source>
        <dbReference type="EMBL" id="KAK7097027.1"/>
    </source>
</evidence>
<proteinExistence type="predicted"/>
<dbReference type="EMBL" id="JBAMIC010000013">
    <property type="protein sequence ID" value="KAK7097027.1"/>
    <property type="molecule type" value="Genomic_DNA"/>
</dbReference>
<feature type="domain" description="CWH43-like N-terminal" evidence="2">
    <location>
        <begin position="18"/>
        <end position="244"/>
    </location>
</feature>
<dbReference type="GO" id="GO:0005789">
    <property type="term" value="C:endoplasmic reticulum membrane"/>
    <property type="evidence" value="ECO:0007669"/>
    <property type="project" value="TreeGrafter"/>
</dbReference>
<feature type="transmembrane region" description="Helical" evidence="1">
    <location>
        <begin position="149"/>
        <end position="168"/>
    </location>
</feature>
<evidence type="ECO:0000259" key="2">
    <source>
        <dbReference type="Pfam" id="PF10277"/>
    </source>
</evidence>
<gene>
    <name evidence="3" type="ORF">V1264_004066</name>
</gene>
<accession>A0AAN9B183</accession>
<dbReference type="PANTHER" id="PTHR12892">
    <property type="entry name" value="FGF RECEPTOR ACTIVATING PROTEIN 1"/>
    <property type="match status" value="1"/>
</dbReference>
<dbReference type="Proteomes" id="UP001374579">
    <property type="component" value="Unassembled WGS sequence"/>
</dbReference>
<keyword evidence="4" id="KW-1185">Reference proteome</keyword>
<feature type="transmembrane region" description="Helical" evidence="1">
    <location>
        <begin position="216"/>
        <end position="234"/>
    </location>
</feature>
<feature type="transmembrane region" description="Helical" evidence="1">
    <location>
        <begin position="116"/>
        <end position="137"/>
    </location>
</feature>
<protein>
    <recommendedName>
        <fullName evidence="2">CWH43-like N-terminal domain-containing protein</fullName>
    </recommendedName>
</protein>
<evidence type="ECO:0000256" key="1">
    <source>
        <dbReference type="SAM" id="Phobius"/>
    </source>
</evidence>
<dbReference type="GO" id="GO:0006506">
    <property type="term" value="P:GPI anchor biosynthetic process"/>
    <property type="evidence" value="ECO:0007669"/>
    <property type="project" value="TreeGrafter"/>
</dbReference>
<comment type="caution">
    <text evidence="3">The sequence shown here is derived from an EMBL/GenBank/DDBJ whole genome shotgun (WGS) entry which is preliminary data.</text>
</comment>
<name>A0AAN9B183_9CAEN</name>
<feature type="transmembrane region" description="Helical" evidence="1">
    <location>
        <begin position="189"/>
        <end position="210"/>
    </location>
</feature>
<feature type="transmembrane region" description="Helical" evidence="1">
    <location>
        <begin position="20"/>
        <end position="44"/>
    </location>
</feature>
<dbReference type="InterPro" id="IPR039545">
    <property type="entry name" value="PGAP2"/>
</dbReference>